<keyword evidence="3" id="KW-1185">Reference proteome</keyword>
<protein>
    <submittedName>
        <fullName evidence="2">Uncharacterized protein</fullName>
    </submittedName>
</protein>
<accession>A0AAV7UTF4</accession>
<gene>
    <name evidence="2" type="ORF">NDU88_000985</name>
</gene>
<dbReference type="EMBL" id="JANPWB010000004">
    <property type="protein sequence ID" value="KAJ1191669.1"/>
    <property type="molecule type" value="Genomic_DNA"/>
</dbReference>
<dbReference type="Proteomes" id="UP001066276">
    <property type="component" value="Chromosome 2_2"/>
</dbReference>
<evidence type="ECO:0000313" key="3">
    <source>
        <dbReference type="Proteomes" id="UP001066276"/>
    </source>
</evidence>
<feature type="compositionally biased region" description="Basic and acidic residues" evidence="1">
    <location>
        <begin position="16"/>
        <end position="28"/>
    </location>
</feature>
<name>A0AAV7UTF4_PLEWA</name>
<evidence type="ECO:0000313" key="2">
    <source>
        <dbReference type="EMBL" id="KAJ1191669.1"/>
    </source>
</evidence>
<feature type="region of interest" description="Disordered" evidence="1">
    <location>
        <begin position="1"/>
        <end position="28"/>
    </location>
</feature>
<proteinExistence type="predicted"/>
<comment type="caution">
    <text evidence="2">The sequence shown here is derived from an EMBL/GenBank/DDBJ whole genome shotgun (WGS) entry which is preliminary data.</text>
</comment>
<reference evidence="2" key="1">
    <citation type="journal article" date="2022" name="bioRxiv">
        <title>Sequencing and chromosome-scale assembly of the giantPleurodeles waltlgenome.</title>
        <authorList>
            <person name="Brown T."/>
            <person name="Elewa A."/>
            <person name="Iarovenko S."/>
            <person name="Subramanian E."/>
            <person name="Araus A.J."/>
            <person name="Petzold A."/>
            <person name="Susuki M."/>
            <person name="Suzuki K.-i.T."/>
            <person name="Hayashi T."/>
            <person name="Toyoda A."/>
            <person name="Oliveira C."/>
            <person name="Osipova E."/>
            <person name="Leigh N.D."/>
            <person name="Simon A."/>
            <person name="Yun M.H."/>
        </authorList>
    </citation>
    <scope>NUCLEOTIDE SEQUENCE</scope>
    <source>
        <strain evidence="2">20211129_DDA</strain>
        <tissue evidence="2">Liver</tissue>
    </source>
</reference>
<organism evidence="2 3">
    <name type="scientific">Pleurodeles waltl</name>
    <name type="common">Iberian ribbed newt</name>
    <dbReference type="NCBI Taxonomy" id="8319"/>
    <lineage>
        <taxon>Eukaryota</taxon>
        <taxon>Metazoa</taxon>
        <taxon>Chordata</taxon>
        <taxon>Craniata</taxon>
        <taxon>Vertebrata</taxon>
        <taxon>Euteleostomi</taxon>
        <taxon>Amphibia</taxon>
        <taxon>Batrachia</taxon>
        <taxon>Caudata</taxon>
        <taxon>Salamandroidea</taxon>
        <taxon>Salamandridae</taxon>
        <taxon>Pleurodelinae</taxon>
        <taxon>Pleurodeles</taxon>
    </lineage>
</organism>
<dbReference type="AlphaFoldDB" id="A0AAV7UTF4"/>
<evidence type="ECO:0000256" key="1">
    <source>
        <dbReference type="SAM" id="MobiDB-lite"/>
    </source>
</evidence>
<sequence length="73" mass="8508">MRRPWAGPGDCMPWRSTRDPTTRRSYRGRDWGLEQPGVCCAERRGPVRRRLRGECNGGRAQPYSWMATEIREA</sequence>